<proteinExistence type="predicted"/>
<feature type="signal peptide" evidence="1">
    <location>
        <begin position="1"/>
        <end position="29"/>
    </location>
</feature>
<accession>A0A0G0LPA1</accession>
<evidence type="ECO:0000256" key="1">
    <source>
        <dbReference type="SAM" id="SignalP"/>
    </source>
</evidence>
<reference evidence="2 3" key="1">
    <citation type="journal article" date="2015" name="Nature">
        <title>rRNA introns, odd ribosomes, and small enigmatic genomes across a large radiation of phyla.</title>
        <authorList>
            <person name="Brown C.T."/>
            <person name="Hug L.A."/>
            <person name="Thomas B.C."/>
            <person name="Sharon I."/>
            <person name="Castelle C.J."/>
            <person name="Singh A."/>
            <person name="Wilkins M.J."/>
            <person name="Williams K.H."/>
            <person name="Banfield J.F."/>
        </authorList>
    </citation>
    <scope>NUCLEOTIDE SEQUENCE [LARGE SCALE GENOMIC DNA]</scope>
</reference>
<name>A0A0G0LPA1_9BACT</name>
<keyword evidence="1" id="KW-0732">Signal</keyword>
<dbReference type="Proteomes" id="UP000033841">
    <property type="component" value="Unassembled WGS sequence"/>
</dbReference>
<dbReference type="AlphaFoldDB" id="A0A0G0LPA1"/>
<evidence type="ECO:0000313" key="2">
    <source>
        <dbReference type="EMBL" id="KKQ89795.1"/>
    </source>
</evidence>
<gene>
    <name evidence="2" type="ORF">UT14_C0051G0007</name>
</gene>
<feature type="chain" id="PRO_5002533366" evidence="1">
    <location>
        <begin position="30"/>
        <end position="227"/>
    </location>
</feature>
<sequence length="227" mass="24882">MKTVTKYCKWLKILLAGIFFLVPAFPVSAAPGEYQQCTNTADCIVGEFLFNDEYVPVADADCTLTARYPDGTVFINSATLPPSADGWYSYDIGTSGQPLGLYRSQICCTTIDGYMCLDKSFTITQDTAESVWSYDNRTISSFGNIVQEIWTLWLVISGDTPPKPSLLQLSTTVPPLPPPTPSIPSAPVFPISLFSLPQFKMISSPSIPKSILSKLQSPPFRPTPTIF</sequence>
<protein>
    <submittedName>
        <fullName evidence="2">Uncharacterized protein</fullName>
    </submittedName>
</protein>
<organism evidence="2 3">
    <name type="scientific">Candidatus Shapirobacteria bacterium GW2011_GWE1_38_92</name>
    <dbReference type="NCBI Taxonomy" id="1618489"/>
    <lineage>
        <taxon>Bacteria</taxon>
        <taxon>Candidatus Shapironibacteriota</taxon>
    </lineage>
</organism>
<evidence type="ECO:0000313" key="3">
    <source>
        <dbReference type="Proteomes" id="UP000033841"/>
    </source>
</evidence>
<comment type="caution">
    <text evidence="2">The sequence shown here is derived from an EMBL/GenBank/DDBJ whole genome shotgun (WGS) entry which is preliminary data.</text>
</comment>
<dbReference type="EMBL" id="LBVR01000051">
    <property type="protein sequence ID" value="KKQ89795.1"/>
    <property type="molecule type" value="Genomic_DNA"/>
</dbReference>